<feature type="compositionally biased region" description="Basic and acidic residues" evidence="1">
    <location>
        <begin position="8"/>
        <end position="20"/>
    </location>
</feature>
<evidence type="ECO:0000313" key="3">
    <source>
        <dbReference type="Proteomes" id="UP000239156"/>
    </source>
</evidence>
<dbReference type="Proteomes" id="UP000239156">
    <property type="component" value="Unassembled WGS sequence"/>
</dbReference>
<dbReference type="AlphaFoldDB" id="A0A2S4VFM0"/>
<organism evidence="2 3">
    <name type="scientific">Puccinia striiformis</name>
    <dbReference type="NCBI Taxonomy" id="27350"/>
    <lineage>
        <taxon>Eukaryota</taxon>
        <taxon>Fungi</taxon>
        <taxon>Dikarya</taxon>
        <taxon>Basidiomycota</taxon>
        <taxon>Pucciniomycotina</taxon>
        <taxon>Pucciniomycetes</taxon>
        <taxon>Pucciniales</taxon>
        <taxon>Pucciniaceae</taxon>
        <taxon>Puccinia</taxon>
    </lineage>
</organism>
<protein>
    <submittedName>
        <fullName evidence="2">Uncharacterized protein</fullName>
    </submittedName>
</protein>
<dbReference type="VEuPathDB" id="FungiDB:PSTT_07574"/>
<comment type="caution">
    <text evidence="2">The sequence shown here is derived from an EMBL/GenBank/DDBJ whole genome shotgun (WGS) entry which is preliminary data.</text>
</comment>
<accession>A0A2S4VFM0</accession>
<keyword evidence="3" id="KW-1185">Reference proteome</keyword>
<evidence type="ECO:0000256" key="1">
    <source>
        <dbReference type="SAM" id="MobiDB-lite"/>
    </source>
</evidence>
<dbReference type="VEuPathDB" id="FungiDB:PSHT_15804"/>
<reference evidence="2" key="1">
    <citation type="submission" date="2017-12" db="EMBL/GenBank/DDBJ databases">
        <title>Gene loss provides genomic basis for host adaptation in cereal stripe rust fungi.</title>
        <authorList>
            <person name="Xia C."/>
        </authorList>
    </citation>
    <scope>NUCLEOTIDE SEQUENCE [LARGE SCALE GENOMIC DNA]</scope>
    <source>
        <strain evidence="2">93-210</strain>
    </source>
</reference>
<feature type="region of interest" description="Disordered" evidence="1">
    <location>
        <begin position="1"/>
        <end position="34"/>
    </location>
</feature>
<name>A0A2S4VFM0_9BASI</name>
<proteinExistence type="predicted"/>
<sequence>MLSQHCNSTRDRIKCEEHGRQQLGNPRWPHFRSEQLGSKPSVAWLGTGQKRVASGIHEDTPPPKRSATRLAHTFANHPWVPSKQPSGQEHQSVASSSKALPLLRTRIHPQRTVFMLLNFYPEARKHPAKNGLRPDSSAVHTHLGLMDASLNPKKNKEAQEVPRTPRTLNHQTVMWTEIRQRFSSQTLAWDPSAIDTRAALGAYAMAADFQEQLPDLPVLKDLNQMQSSHMILIPFLYRLMLKPLNDNHWSQIIGLWHKLWRLSEYPEQQPIEFKSSASSYEEALKKFLWISDLIVESTIPKLYEDSRLKLVRASPTRLRKKTEFKLHTPAAQIVKYLSDGRCQNTVSIMRYLLPTMKKIVSRMKTECIDLNRDLNSPTNQKQVLVSALDRLKDTAKLITAPITDIMAESQKIKEWSWTDMRELMIKGLITKDDNLKAETIMNKISSLPGWIQARIIAILHEARVNQAKPTPSLRAALRYGPLRGLLRGLPLEFLIKKFDEELSMPHELSIQHEETHLLPEQIHTFFDERMRFFAPSSNRPT</sequence>
<dbReference type="EMBL" id="PKSL01000065">
    <property type="protein sequence ID" value="POW08336.1"/>
    <property type="molecule type" value="Genomic_DNA"/>
</dbReference>
<evidence type="ECO:0000313" key="2">
    <source>
        <dbReference type="EMBL" id="POW08336.1"/>
    </source>
</evidence>
<gene>
    <name evidence="2" type="ORF">PSTT_07574</name>
</gene>